<name>A0ABT7SVR3_9ALTE</name>
<dbReference type="PANTHER" id="PTHR30250">
    <property type="entry name" value="PST FAMILY PREDICTED COLANIC ACID TRANSPORTER"/>
    <property type="match status" value="1"/>
</dbReference>
<evidence type="ECO:0000256" key="5">
    <source>
        <dbReference type="ARBA" id="ARBA00023136"/>
    </source>
</evidence>
<protein>
    <submittedName>
        <fullName evidence="7">Oligosaccharide flippase family protein</fullName>
    </submittedName>
</protein>
<evidence type="ECO:0000256" key="2">
    <source>
        <dbReference type="ARBA" id="ARBA00022475"/>
    </source>
</evidence>
<keyword evidence="2" id="KW-1003">Cell membrane</keyword>
<feature type="transmembrane region" description="Helical" evidence="6">
    <location>
        <begin position="210"/>
        <end position="230"/>
    </location>
</feature>
<evidence type="ECO:0000256" key="4">
    <source>
        <dbReference type="ARBA" id="ARBA00022989"/>
    </source>
</evidence>
<dbReference type="InterPro" id="IPR050833">
    <property type="entry name" value="Poly_Biosynth_Transport"/>
</dbReference>
<keyword evidence="5 6" id="KW-0472">Membrane</keyword>
<keyword evidence="4 6" id="KW-1133">Transmembrane helix</keyword>
<evidence type="ECO:0000313" key="7">
    <source>
        <dbReference type="EMBL" id="MDM7859637.1"/>
    </source>
</evidence>
<dbReference type="Proteomes" id="UP001234343">
    <property type="component" value="Unassembled WGS sequence"/>
</dbReference>
<feature type="transmembrane region" description="Helical" evidence="6">
    <location>
        <begin position="290"/>
        <end position="316"/>
    </location>
</feature>
<evidence type="ECO:0000313" key="8">
    <source>
        <dbReference type="Proteomes" id="UP001234343"/>
    </source>
</evidence>
<keyword evidence="3 6" id="KW-0812">Transmembrane</keyword>
<evidence type="ECO:0000256" key="3">
    <source>
        <dbReference type="ARBA" id="ARBA00022692"/>
    </source>
</evidence>
<feature type="transmembrane region" description="Helical" evidence="6">
    <location>
        <begin position="40"/>
        <end position="59"/>
    </location>
</feature>
<gene>
    <name evidence="7" type="ORF">QTP81_03320</name>
</gene>
<comment type="subcellular location">
    <subcellularLocation>
        <location evidence="1">Cell membrane</location>
        <topology evidence="1">Multi-pass membrane protein</topology>
    </subcellularLocation>
</comment>
<comment type="caution">
    <text evidence="7">The sequence shown here is derived from an EMBL/GenBank/DDBJ whole genome shotgun (WGS) entry which is preliminary data.</text>
</comment>
<feature type="transmembrane region" description="Helical" evidence="6">
    <location>
        <begin position="388"/>
        <end position="407"/>
    </location>
</feature>
<sequence>MAINFNRNPIYWFTAGSIIGQLVSFIMLPIYTSYLTPADYGILTLLIVVMSVYELFLGAQFGRSLPKFYFEQDSQDKKDAVVYTCLGITVCVSTLGAIAFYLSAPFISTHAFEDPSLTGIVSIYALMMLTTTIESYVMVLCRLKDNPAFFFCMSVGKLLVQLSLNIYTVTILEMGLVGVLYSSILSSALFAGISLLYTVRSCRFNFDSDLIRPLFIFTWPLWLAGAGNIYVSMASNFLIKEFGGLAEVGLFFLALKFAMIMSLMIWRPFSQWWQTERFKIINDSEQHYKLPLIFSLITYILLTSAVGLSLLSGIVMKVMVNSAFYASFPLVFLVAFRNLFFHQSQIFNLPLLHVGKTKTVAWLSWARALLMTILIIPLTYFFGMTGAAYAFLVTALVILLLTARIAKPCFDMQIKFTKTAVLVTASFIYVYLALKFIDISDSLAQVSIACGLSLSLFLGAIGVIFYLDKPTRQFLVELVFKKKADA</sequence>
<evidence type="ECO:0000256" key="1">
    <source>
        <dbReference type="ARBA" id="ARBA00004651"/>
    </source>
</evidence>
<feature type="transmembrane region" description="Helical" evidence="6">
    <location>
        <begin position="443"/>
        <end position="467"/>
    </location>
</feature>
<dbReference type="Pfam" id="PF13440">
    <property type="entry name" value="Polysacc_synt_3"/>
    <property type="match status" value="1"/>
</dbReference>
<feature type="transmembrane region" description="Helical" evidence="6">
    <location>
        <begin position="80"/>
        <end position="102"/>
    </location>
</feature>
<dbReference type="PANTHER" id="PTHR30250:SF11">
    <property type="entry name" value="O-ANTIGEN TRANSPORTER-RELATED"/>
    <property type="match status" value="1"/>
</dbReference>
<feature type="transmembrane region" description="Helical" evidence="6">
    <location>
        <begin position="250"/>
        <end position="269"/>
    </location>
</feature>
<feature type="transmembrane region" description="Helical" evidence="6">
    <location>
        <begin position="12"/>
        <end position="34"/>
    </location>
</feature>
<keyword evidence="8" id="KW-1185">Reference proteome</keyword>
<feature type="transmembrane region" description="Helical" evidence="6">
    <location>
        <begin position="360"/>
        <end position="382"/>
    </location>
</feature>
<proteinExistence type="predicted"/>
<feature type="transmembrane region" description="Helical" evidence="6">
    <location>
        <begin position="122"/>
        <end position="141"/>
    </location>
</feature>
<accession>A0ABT7SVR3</accession>
<dbReference type="EMBL" id="JAUCBP010000002">
    <property type="protein sequence ID" value="MDM7859637.1"/>
    <property type="molecule type" value="Genomic_DNA"/>
</dbReference>
<dbReference type="RefSeq" id="WP_289363713.1">
    <property type="nucleotide sequence ID" value="NZ_JAUCBP010000002.1"/>
</dbReference>
<feature type="transmembrane region" description="Helical" evidence="6">
    <location>
        <begin position="322"/>
        <end position="340"/>
    </location>
</feature>
<evidence type="ECO:0000256" key="6">
    <source>
        <dbReference type="SAM" id="Phobius"/>
    </source>
</evidence>
<feature type="transmembrane region" description="Helical" evidence="6">
    <location>
        <begin position="179"/>
        <end position="198"/>
    </location>
</feature>
<reference evidence="7 8" key="1">
    <citation type="submission" date="2023-06" db="EMBL/GenBank/DDBJ databases">
        <title>Alteromonas sp. ASW11-36 isolated from intertidal sand.</title>
        <authorList>
            <person name="Li Y."/>
        </authorList>
    </citation>
    <scope>NUCLEOTIDE SEQUENCE [LARGE SCALE GENOMIC DNA]</scope>
    <source>
        <strain evidence="7 8">ASW11-36</strain>
    </source>
</reference>
<organism evidence="7 8">
    <name type="scientific">Alteromonas arenosi</name>
    <dbReference type="NCBI Taxonomy" id="3055817"/>
    <lineage>
        <taxon>Bacteria</taxon>
        <taxon>Pseudomonadati</taxon>
        <taxon>Pseudomonadota</taxon>
        <taxon>Gammaproteobacteria</taxon>
        <taxon>Alteromonadales</taxon>
        <taxon>Alteromonadaceae</taxon>
        <taxon>Alteromonas/Salinimonas group</taxon>
        <taxon>Alteromonas</taxon>
    </lineage>
</organism>
<feature type="transmembrane region" description="Helical" evidence="6">
    <location>
        <begin position="419"/>
        <end position="437"/>
    </location>
</feature>
<feature type="transmembrane region" description="Helical" evidence="6">
    <location>
        <begin position="148"/>
        <end position="167"/>
    </location>
</feature>